<evidence type="ECO:0000256" key="1">
    <source>
        <dbReference type="ARBA" id="ARBA00000198"/>
    </source>
</evidence>
<dbReference type="OrthoDB" id="9808041at2"/>
<dbReference type="InterPro" id="IPR000550">
    <property type="entry name" value="Hppk"/>
</dbReference>
<dbReference type="Pfam" id="PF01288">
    <property type="entry name" value="HPPK"/>
    <property type="match status" value="1"/>
</dbReference>
<dbReference type="Gene3D" id="3.30.70.560">
    <property type="entry name" value="7,8-Dihydro-6-hydroxymethylpterin-pyrophosphokinase HPPK"/>
    <property type="match status" value="1"/>
</dbReference>
<dbReference type="PROSITE" id="PS00794">
    <property type="entry name" value="HPPK"/>
    <property type="match status" value="1"/>
</dbReference>
<dbReference type="RefSeq" id="WP_013174338.1">
    <property type="nucleotide sequence ID" value="NC_014220.1"/>
</dbReference>
<dbReference type="InterPro" id="IPR035907">
    <property type="entry name" value="Hppk_sf"/>
</dbReference>
<dbReference type="GO" id="GO:0005524">
    <property type="term" value="F:ATP binding"/>
    <property type="evidence" value="ECO:0007669"/>
    <property type="project" value="UniProtKB-KW"/>
</dbReference>
<keyword evidence="7" id="KW-0067">ATP-binding</keyword>
<reference evidence="10 11" key="2">
    <citation type="journal article" date="2010" name="Stand. Genomic Sci.">
        <title>Complete genome sequence of Syntrophothermus lipocalidus type strain (TGB-C1).</title>
        <authorList>
            <person name="Djao O.D."/>
            <person name="Zhang X."/>
            <person name="Lucas S."/>
            <person name="Lapidus A."/>
            <person name="Del Rio T.G."/>
            <person name="Nolan M."/>
            <person name="Tice H."/>
            <person name="Cheng J.F."/>
            <person name="Han C."/>
            <person name="Tapia R."/>
            <person name="Goodwin L."/>
            <person name="Pitluck S."/>
            <person name="Liolios K."/>
            <person name="Ivanova N."/>
            <person name="Mavromatis K."/>
            <person name="Mikhailova N."/>
            <person name="Ovchinnikova G."/>
            <person name="Pati A."/>
            <person name="Brambilla E."/>
            <person name="Chen A."/>
            <person name="Palaniappan K."/>
            <person name="Land M."/>
            <person name="Hauser L."/>
            <person name="Chang Y.J."/>
            <person name="Jeffries C.D."/>
            <person name="Rohde M."/>
            <person name="Sikorski J."/>
            <person name="Spring S."/>
            <person name="Goker M."/>
            <person name="Detter J.C."/>
            <person name="Woyke T."/>
            <person name="Bristow J."/>
            <person name="Eisen J.A."/>
            <person name="Markowitz V."/>
            <person name="Hugenholtz P."/>
            <person name="Kyrpides N.C."/>
            <person name="Klenk H.P."/>
        </authorList>
    </citation>
    <scope>NUCLEOTIDE SEQUENCE [LARGE SCALE GENOMIC DNA]</scope>
    <source>
        <strain evidence="11">DSM 12680 / TGB-C1</strain>
    </source>
</reference>
<dbReference type="STRING" id="643648.Slip_0134"/>
<dbReference type="KEGG" id="slp:Slip_0134"/>
<evidence type="ECO:0000256" key="7">
    <source>
        <dbReference type="ARBA" id="ARBA00022840"/>
    </source>
</evidence>
<evidence type="ECO:0000256" key="5">
    <source>
        <dbReference type="ARBA" id="ARBA00022741"/>
    </source>
</evidence>
<comment type="catalytic activity">
    <reaction evidence="1">
        <text>6-hydroxymethyl-7,8-dihydropterin + ATP = (7,8-dihydropterin-6-yl)methyl diphosphate + AMP + H(+)</text>
        <dbReference type="Rhea" id="RHEA:11412"/>
        <dbReference type="ChEBI" id="CHEBI:15378"/>
        <dbReference type="ChEBI" id="CHEBI:30616"/>
        <dbReference type="ChEBI" id="CHEBI:44841"/>
        <dbReference type="ChEBI" id="CHEBI:72950"/>
        <dbReference type="ChEBI" id="CHEBI:456215"/>
        <dbReference type="EC" id="2.7.6.3"/>
    </reaction>
</comment>
<dbReference type="SUPFAM" id="SSF55083">
    <property type="entry name" value="6-hydroxymethyl-7,8-dihydropterin pyrophosphokinase, HPPK"/>
    <property type="match status" value="1"/>
</dbReference>
<evidence type="ECO:0000256" key="3">
    <source>
        <dbReference type="ARBA" id="ARBA00013253"/>
    </source>
</evidence>
<keyword evidence="4 10" id="KW-0808">Transferase</keyword>
<evidence type="ECO:0000256" key="4">
    <source>
        <dbReference type="ARBA" id="ARBA00022679"/>
    </source>
</evidence>
<keyword evidence="6" id="KW-0418">Kinase</keyword>
<proteinExistence type="predicted"/>
<gene>
    <name evidence="10" type="ordered locus">Slip_0134</name>
</gene>
<evidence type="ECO:0000313" key="11">
    <source>
        <dbReference type="Proteomes" id="UP000000378"/>
    </source>
</evidence>
<feature type="domain" description="7,8-dihydro-6-hydroxymethylpterin-pyrophosphokinase" evidence="9">
    <location>
        <begin position="86"/>
        <end position="97"/>
    </location>
</feature>
<dbReference type="GO" id="GO:0046656">
    <property type="term" value="P:folic acid biosynthetic process"/>
    <property type="evidence" value="ECO:0007669"/>
    <property type="project" value="UniProtKB-KW"/>
</dbReference>
<evidence type="ECO:0000313" key="10">
    <source>
        <dbReference type="EMBL" id="ADI00934.1"/>
    </source>
</evidence>
<dbReference type="EMBL" id="CP002048">
    <property type="protein sequence ID" value="ADI00934.1"/>
    <property type="molecule type" value="Genomic_DNA"/>
</dbReference>
<accession>D7CJ45</accession>
<keyword evidence="11" id="KW-1185">Reference proteome</keyword>
<keyword evidence="8" id="KW-0289">Folate biosynthesis</keyword>
<organism evidence="10 11">
    <name type="scientific">Syntrophothermus lipocalidus (strain DSM 12680 / TGB-C1)</name>
    <dbReference type="NCBI Taxonomy" id="643648"/>
    <lineage>
        <taxon>Bacteria</taxon>
        <taxon>Bacillati</taxon>
        <taxon>Bacillota</taxon>
        <taxon>Clostridia</taxon>
        <taxon>Eubacteriales</taxon>
        <taxon>Syntrophomonadaceae</taxon>
        <taxon>Syntrophothermus</taxon>
    </lineage>
</organism>
<dbReference type="AlphaFoldDB" id="D7CJ45"/>
<dbReference type="NCBIfam" id="TIGR01498">
    <property type="entry name" value="folK"/>
    <property type="match status" value="1"/>
</dbReference>
<dbReference type="Proteomes" id="UP000000378">
    <property type="component" value="Chromosome"/>
</dbReference>
<dbReference type="GO" id="GO:0016301">
    <property type="term" value="F:kinase activity"/>
    <property type="evidence" value="ECO:0007669"/>
    <property type="project" value="UniProtKB-KW"/>
</dbReference>
<name>D7CJ45_SYNLT</name>
<dbReference type="PANTHER" id="PTHR43071">
    <property type="entry name" value="2-AMINO-4-HYDROXY-6-HYDROXYMETHYLDIHYDROPTERIDINE PYROPHOSPHOKINASE"/>
    <property type="match status" value="1"/>
</dbReference>
<dbReference type="eggNOG" id="COG0801">
    <property type="taxonomic scope" value="Bacteria"/>
</dbReference>
<dbReference type="HOGENOM" id="CLU_097916_2_3_9"/>
<keyword evidence="5" id="KW-0547">Nucleotide-binding</keyword>
<comment type="pathway">
    <text evidence="2">Cofactor biosynthesis; tetrahydrofolate biosynthesis; 2-amino-4-hydroxy-6-hydroxymethyl-7,8-dihydropteridine diphosphate from 7,8-dihydroneopterin triphosphate: step 4/4.</text>
</comment>
<reference evidence="11" key="1">
    <citation type="journal article" date="2010" name="Stand. Genomic Sci.">
        <title>Complete genome sequence of Syntrophothermus lipocalidus type strain (TGB-C1T).</title>
        <authorList>
            <consortium name="US DOE Joint Genome Institute (JGI-PGF)"/>
            <person name="Djao O."/>
            <person name="Zhang X."/>
            <person name="Lucas S."/>
            <person name="Lapidus A."/>
            <person name="Glavina Del Rio T."/>
            <person name="Nolan M."/>
            <person name="Tice H."/>
            <person name="Cheng J."/>
            <person name="Han C."/>
            <person name="Tapia R."/>
            <person name="Goodwin L."/>
            <person name="Pitluck S."/>
            <person name="Liolios K."/>
            <person name="Ivanova N."/>
            <person name="Mavromatis K."/>
            <person name="Mikhailova N."/>
            <person name="Ovchinnikova G."/>
            <person name="Pati A."/>
            <person name="Brambilla E."/>
            <person name="Chen A."/>
            <person name="Palaniappan K."/>
            <person name="Land M."/>
            <person name="Hauser L."/>
            <person name="Chang Y."/>
            <person name="Jeffries C."/>
            <person name="Rohde M."/>
            <person name="Sikorski J."/>
            <person name="Spring S."/>
            <person name="Goker M."/>
            <person name="Detter J."/>
            <person name="Woyke T."/>
            <person name="Bristow J."/>
            <person name="Eisen J."/>
            <person name="Markowitz V."/>
            <person name="Hugenholtz P."/>
            <person name="Kyrpides N."/>
            <person name="Klenk H."/>
        </authorList>
    </citation>
    <scope>NUCLEOTIDE SEQUENCE [LARGE SCALE GENOMIC DNA]</scope>
    <source>
        <strain evidence="11">DSM 12680 / TGB-C1</strain>
    </source>
</reference>
<evidence type="ECO:0000259" key="9">
    <source>
        <dbReference type="PROSITE" id="PS00794"/>
    </source>
</evidence>
<dbReference type="GO" id="GO:0046654">
    <property type="term" value="P:tetrahydrofolate biosynthetic process"/>
    <property type="evidence" value="ECO:0007669"/>
    <property type="project" value="UniProtKB-UniPathway"/>
</dbReference>
<sequence length="173" mass="19806">MVYLSLGSNVGDKCQNLKTARHRLEETAEIRVVKASSFYLTEPWGKTDQDWFVNQVLAVETGLEPLSLLDTVLLIEERMGRVRQERWGPRTIDIDILLIDDRVINTDRLTVPHPRLHERGFVIIPLLEIAPGLVLPGRLPLQKVWENLVKNQETGCIKKLTCDKMSQRNIENG</sequence>
<evidence type="ECO:0000256" key="2">
    <source>
        <dbReference type="ARBA" id="ARBA00005051"/>
    </source>
</evidence>
<dbReference type="PANTHER" id="PTHR43071:SF1">
    <property type="entry name" value="2-AMINO-4-HYDROXY-6-HYDROXYMETHYLDIHYDROPTERIDINE PYROPHOSPHOKINASE"/>
    <property type="match status" value="1"/>
</dbReference>
<dbReference type="EC" id="2.7.6.3" evidence="3"/>
<dbReference type="CDD" id="cd00483">
    <property type="entry name" value="HPPK"/>
    <property type="match status" value="1"/>
</dbReference>
<dbReference type="GO" id="GO:0003848">
    <property type="term" value="F:2-amino-4-hydroxy-6-hydroxymethyldihydropteridine diphosphokinase activity"/>
    <property type="evidence" value="ECO:0007669"/>
    <property type="project" value="UniProtKB-EC"/>
</dbReference>
<evidence type="ECO:0000256" key="8">
    <source>
        <dbReference type="ARBA" id="ARBA00022909"/>
    </source>
</evidence>
<protein>
    <recommendedName>
        <fullName evidence="3">2-amino-4-hydroxy-6-hydroxymethyldihydropteridine diphosphokinase</fullName>
        <ecNumber evidence="3">2.7.6.3</ecNumber>
    </recommendedName>
</protein>
<evidence type="ECO:0000256" key="6">
    <source>
        <dbReference type="ARBA" id="ARBA00022777"/>
    </source>
</evidence>
<dbReference type="UniPathway" id="UPA00077">
    <property type="reaction ID" value="UER00155"/>
</dbReference>